<dbReference type="GO" id="GO:0031267">
    <property type="term" value="F:small GTPase binding"/>
    <property type="evidence" value="ECO:0007669"/>
    <property type="project" value="TreeGrafter"/>
</dbReference>
<feature type="region of interest" description="Disordered" evidence="4">
    <location>
        <begin position="1"/>
        <end position="39"/>
    </location>
</feature>
<evidence type="ECO:0000256" key="4">
    <source>
        <dbReference type="SAM" id="MobiDB-lite"/>
    </source>
</evidence>
<dbReference type="PANTHER" id="PTHR47219">
    <property type="entry name" value="RAB GTPASE-ACTIVATING PROTEIN 1-LIKE"/>
    <property type="match status" value="1"/>
</dbReference>
<reference evidence="6" key="1">
    <citation type="submission" date="2025-08" db="UniProtKB">
        <authorList>
            <consortium name="Ensembl"/>
        </authorList>
    </citation>
    <scope>IDENTIFICATION</scope>
</reference>
<feature type="domain" description="Rab-GAP TBC" evidence="5">
    <location>
        <begin position="119"/>
        <end position="304"/>
    </location>
</feature>
<feature type="region of interest" description="Disordered" evidence="4">
    <location>
        <begin position="53"/>
        <end position="79"/>
    </location>
</feature>
<accession>A0A8B9SFZ8</accession>
<name>A0A8B9SFZ8_APTOW</name>
<dbReference type="Pfam" id="PF00566">
    <property type="entry name" value="RabGAP-TBC"/>
    <property type="match status" value="1"/>
</dbReference>
<feature type="compositionally biased region" description="Low complexity" evidence="4">
    <location>
        <begin position="59"/>
        <end position="79"/>
    </location>
</feature>
<dbReference type="InterPro" id="IPR035969">
    <property type="entry name" value="Rab-GAP_TBC_sf"/>
</dbReference>
<sequence>MASPAASPDSSSHEALSSVNSAPACSPASDSENLSPDELELLAKLEEQNRLLEADSKSMRSMNGSRRNSGSSLVSSSSASSNLSHLEEDTWILWGRIVNEWDEWRKKKEKLLKELIRKGIPHHFRAIVWQLLCSATDMPVKNQYSELLKMSSPCEKLIRRDIARTYPEHEFFKGQDSLGQEVLFNVMKAYSLVDREVGYCQGSAFIVGLLLMQMPEEEAFCVFVRLMQEYRLRELFKPSMAELGLCIYQFEYMLQEQLPELNIHFRSQSFLTSMYASSWFLTLFLTTFPLPVATRVFDIFMYEGLEIIFRVGMALLQFNQAELIQLDMEGMSQYFQKVIPHQFDSCPDKLILKAYQVKYNPKKMKRLEKEYAAIKNKEMEEQIEIKRLRTENRLLKQRIETLEKESAALADRLIQGQVTRAQEAEENYIIKRELAVVKQQCSSATENLQRAQSTIRELQDQQGNPRFTEEFVTHLETELEQSRLRETETLGALKEMQDKVLDMEKRNSLLPDENNVARLQEELKALKVREAEAVKSLKELQQQVKDLNDTWQAQLARASGRWKDSPRKNNINELQDELMTARLRETQAQAELRELRQRVVELETQDQIHSNLLNRTEQECAGLQEKLQYVTAQNKGLQTQLSETKRKHAESECKREEGMIQGQLNNSDASQYIRELKDHIDELKAEIRLLKGPKAFGEALGFDSIHIVRHLADEDSLASSDEELAPAPFALPPRGFLRPAAHAKESSGSTDSEAEEPQAPAGPRAGPLAR</sequence>
<keyword evidence="7" id="KW-1185">Reference proteome</keyword>
<feature type="compositionally biased region" description="Low complexity" evidence="4">
    <location>
        <begin position="757"/>
        <end position="770"/>
    </location>
</feature>
<proteinExistence type="predicted"/>
<dbReference type="Gene3D" id="1.10.472.80">
    <property type="entry name" value="Ypt/Rab-GAP domain of gyp1p, domain 3"/>
    <property type="match status" value="1"/>
</dbReference>
<dbReference type="Gene3D" id="1.10.10.750">
    <property type="entry name" value="Ypt/Rab-GAP domain of gyp1p, domain 1"/>
    <property type="match status" value="1"/>
</dbReference>
<dbReference type="PROSITE" id="PS50086">
    <property type="entry name" value="TBC_RABGAP"/>
    <property type="match status" value="1"/>
</dbReference>
<dbReference type="Proteomes" id="UP000694424">
    <property type="component" value="Unplaced"/>
</dbReference>
<dbReference type="InterPro" id="IPR000195">
    <property type="entry name" value="Rab-GAP-TBC_dom"/>
</dbReference>
<feature type="region of interest" description="Disordered" evidence="4">
    <location>
        <begin position="719"/>
        <end position="770"/>
    </location>
</feature>
<reference evidence="6" key="2">
    <citation type="submission" date="2025-09" db="UniProtKB">
        <authorList>
            <consortium name="Ensembl"/>
        </authorList>
    </citation>
    <scope>IDENTIFICATION</scope>
</reference>
<evidence type="ECO:0000256" key="3">
    <source>
        <dbReference type="SAM" id="Coils"/>
    </source>
</evidence>
<dbReference type="Gene3D" id="1.10.8.270">
    <property type="entry name" value="putative rabgap domain of human tbc1 domain family member 14 like domains"/>
    <property type="match status" value="1"/>
</dbReference>
<feature type="compositionally biased region" description="Low complexity" evidence="4">
    <location>
        <begin position="1"/>
        <end position="10"/>
    </location>
</feature>
<dbReference type="SMART" id="SM00164">
    <property type="entry name" value="TBC"/>
    <property type="match status" value="1"/>
</dbReference>
<feature type="compositionally biased region" description="Polar residues" evidence="4">
    <location>
        <begin position="13"/>
        <end position="34"/>
    </location>
</feature>
<dbReference type="FunFam" id="1.10.10.750:FF:000002">
    <property type="entry name" value="Ecotropic viral integration site 5"/>
    <property type="match status" value="1"/>
</dbReference>
<evidence type="ECO:0000256" key="2">
    <source>
        <dbReference type="ARBA" id="ARBA00023054"/>
    </source>
</evidence>
<dbReference type="FunFam" id="1.10.8.270:FF:000003">
    <property type="entry name" value="Ecotropic viral integration site 5"/>
    <property type="match status" value="1"/>
</dbReference>
<dbReference type="AlphaFoldDB" id="A0A8B9SFZ8"/>
<protein>
    <submittedName>
        <fullName evidence="6">Ecotropic viral integration site 5 like</fullName>
    </submittedName>
</protein>
<evidence type="ECO:0000256" key="1">
    <source>
        <dbReference type="ARBA" id="ARBA00022553"/>
    </source>
</evidence>
<dbReference type="FunFam" id="1.10.472.80:FF:000002">
    <property type="entry name" value="Ecotropic viral integration site 5"/>
    <property type="match status" value="1"/>
</dbReference>
<dbReference type="SUPFAM" id="SSF47923">
    <property type="entry name" value="Ypt/Rab-GAP domain of gyp1p"/>
    <property type="match status" value="2"/>
</dbReference>
<dbReference type="InterPro" id="IPR050302">
    <property type="entry name" value="Rab_GAP_TBC_domain"/>
</dbReference>
<evidence type="ECO:0000313" key="6">
    <source>
        <dbReference type="Ensembl" id="ENSAOWP00000028604.1"/>
    </source>
</evidence>
<keyword evidence="1" id="KW-0597">Phosphoprotein</keyword>
<evidence type="ECO:0000259" key="5">
    <source>
        <dbReference type="PROSITE" id="PS50086"/>
    </source>
</evidence>
<organism evidence="6 7">
    <name type="scientific">Apteryx owenii</name>
    <name type="common">Little spotted kiwi</name>
    <dbReference type="NCBI Taxonomy" id="8824"/>
    <lineage>
        <taxon>Eukaryota</taxon>
        <taxon>Metazoa</taxon>
        <taxon>Chordata</taxon>
        <taxon>Craniata</taxon>
        <taxon>Vertebrata</taxon>
        <taxon>Euteleostomi</taxon>
        <taxon>Archelosauria</taxon>
        <taxon>Archosauria</taxon>
        <taxon>Dinosauria</taxon>
        <taxon>Saurischia</taxon>
        <taxon>Theropoda</taxon>
        <taxon>Coelurosauria</taxon>
        <taxon>Aves</taxon>
        <taxon>Palaeognathae</taxon>
        <taxon>Apterygiformes</taxon>
        <taxon>Apterygidae</taxon>
        <taxon>Apteryx</taxon>
    </lineage>
</organism>
<feature type="coiled-coil region" evidence="3">
    <location>
        <begin position="516"/>
        <end position="686"/>
    </location>
</feature>
<dbReference type="GO" id="GO:0005096">
    <property type="term" value="F:GTPase activator activity"/>
    <property type="evidence" value="ECO:0007669"/>
    <property type="project" value="UniProtKB-ARBA"/>
</dbReference>
<feature type="coiled-coil region" evidence="3">
    <location>
        <begin position="364"/>
        <end position="461"/>
    </location>
</feature>
<keyword evidence="2 3" id="KW-0175">Coiled coil</keyword>
<dbReference type="PANTHER" id="PTHR47219:SF12">
    <property type="entry name" value="ECOTROPIC VIRAL INTEGRATION SITE 5 LIKE"/>
    <property type="match status" value="1"/>
</dbReference>
<dbReference type="Ensembl" id="ENSAOWT00000032409.1">
    <property type="protein sequence ID" value="ENSAOWP00000028604.1"/>
    <property type="gene ID" value="ENSAOWG00000019273.1"/>
</dbReference>
<evidence type="ECO:0000313" key="7">
    <source>
        <dbReference type="Proteomes" id="UP000694424"/>
    </source>
</evidence>